<dbReference type="OrthoDB" id="9813411at2"/>
<dbReference type="PANTHER" id="PTHR47755:SF1">
    <property type="entry name" value="CELL DIVISION PROTEIN FTSX"/>
    <property type="match status" value="1"/>
</dbReference>
<dbReference type="Pfam" id="PF02687">
    <property type="entry name" value="FtsX"/>
    <property type="match status" value="1"/>
</dbReference>
<dbReference type="InterPro" id="IPR004513">
    <property type="entry name" value="FtsX"/>
</dbReference>
<organism evidence="8 9">
    <name type="scientific">Bacteroides coprosuis DSM 18011</name>
    <dbReference type="NCBI Taxonomy" id="679937"/>
    <lineage>
        <taxon>Bacteria</taxon>
        <taxon>Pseudomonadati</taxon>
        <taxon>Bacteroidota</taxon>
        <taxon>Bacteroidia</taxon>
        <taxon>Bacteroidales</taxon>
        <taxon>Bacteroidaceae</taxon>
        <taxon>Bacteroides</taxon>
    </lineage>
</organism>
<evidence type="ECO:0000256" key="5">
    <source>
        <dbReference type="ARBA" id="ARBA00023136"/>
    </source>
</evidence>
<keyword evidence="9" id="KW-1185">Reference proteome</keyword>
<name>F3ZQS1_9BACE</name>
<feature type="domain" description="ABC3 transporter permease C-terminal" evidence="7">
    <location>
        <begin position="146"/>
        <end position="258"/>
    </location>
</feature>
<evidence type="ECO:0000313" key="9">
    <source>
        <dbReference type="Proteomes" id="UP000018439"/>
    </source>
</evidence>
<dbReference type="PANTHER" id="PTHR47755">
    <property type="entry name" value="CELL DIVISION PROTEIN FTSX"/>
    <property type="match status" value="1"/>
</dbReference>
<dbReference type="Proteomes" id="UP000018439">
    <property type="component" value="Chromosome"/>
</dbReference>
<feature type="transmembrane region" description="Helical" evidence="6">
    <location>
        <begin position="233"/>
        <end position="256"/>
    </location>
</feature>
<dbReference type="GO" id="GO:0005886">
    <property type="term" value="C:plasma membrane"/>
    <property type="evidence" value="ECO:0007669"/>
    <property type="project" value="UniProtKB-SubCell"/>
</dbReference>
<dbReference type="AlphaFoldDB" id="F3ZQS1"/>
<evidence type="ECO:0000313" key="8">
    <source>
        <dbReference type="EMBL" id="EGJ70579.1"/>
    </source>
</evidence>
<evidence type="ECO:0000256" key="4">
    <source>
        <dbReference type="ARBA" id="ARBA00022989"/>
    </source>
</evidence>
<reference evidence="8 9" key="1">
    <citation type="journal article" date="2011" name="Stand. Genomic Sci.">
        <title>Non-contiguous finished genome sequence of Bacteroides coprosuis type strain (PC139).</title>
        <authorList>
            <person name="Land M."/>
            <person name="Held B."/>
            <person name="Gronow S."/>
            <person name="Abt B."/>
            <person name="Lucas S."/>
            <person name="Del Rio T.G."/>
            <person name="Nolan M."/>
            <person name="Tice H."/>
            <person name="Cheng J.F."/>
            <person name="Pitluck S."/>
            <person name="Liolios K."/>
            <person name="Pagani I."/>
            <person name="Ivanova N."/>
            <person name="Mavromatis K."/>
            <person name="Mikhailova N."/>
            <person name="Pati A."/>
            <person name="Tapia R."/>
            <person name="Han C."/>
            <person name="Goodwin L."/>
            <person name="Chen A."/>
            <person name="Palaniappan K."/>
            <person name="Hauser L."/>
            <person name="Brambilla E.M."/>
            <person name="Rohde M."/>
            <person name="Goker M."/>
            <person name="Detter J.C."/>
            <person name="Woyke T."/>
            <person name="Bristow J."/>
            <person name="Eisen J.A."/>
            <person name="Markowitz V."/>
            <person name="Hugenholtz P."/>
            <person name="Kyrpides N.C."/>
            <person name="Klenk H.P."/>
            <person name="Lapidus A."/>
        </authorList>
    </citation>
    <scope>NUCLEOTIDE SEQUENCE [LARGE SCALE GENOMIC DNA]</scope>
    <source>
        <strain evidence="8 9">DSM 18011</strain>
    </source>
</reference>
<evidence type="ECO:0000256" key="1">
    <source>
        <dbReference type="ARBA" id="ARBA00004651"/>
    </source>
</evidence>
<feature type="transmembrane region" description="Helical" evidence="6">
    <location>
        <begin position="187"/>
        <end position="213"/>
    </location>
</feature>
<dbReference type="STRING" id="679937.Bcop_0361"/>
<keyword evidence="5 6" id="KW-0472">Membrane</keyword>
<accession>F3ZQS1</accession>
<proteinExistence type="predicted"/>
<protein>
    <recommendedName>
        <fullName evidence="7">ABC3 transporter permease C-terminal domain-containing protein</fullName>
    </recommendedName>
</protein>
<gene>
    <name evidence="8" type="ORF">Bcop_0361</name>
</gene>
<dbReference type="HOGENOM" id="CLU_1029174_0_0_10"/>
<keyword evidence="4 6" id="KW-1133">Transmembrane helix</keyword>
<dbReference type="eggNOG" id="COG2177">
    <property type="taxonomic scope" value="Bacteria"/>
</dbReference>
<dbReference type="EMBL" id="CM001167">
    <property type="protein sequence ID" value="EGJ70579.1"/>
    <property type="molecule type" value="Genomic_DNA"/>
</dbReference>
<evidence type="ECO:0000256" key="2">
    <source>
        <dbReference type="ARBA" id="ARBA00022475"/>
    </source>
</evidence>
<feature type="transmembrane region" description="Helical" evidence="6">
    <location>
        <begin position="20"/>
        <end position="41"/>
    </location>
</feature>
<keyword evidence="2" id="KW-1003">Cell membrane</keyword>
<keyword evidence="3 6" id="KW-0812">Transmembrane</keyword>
<sequence length="270" mass="30849">MISKKQTYKLNQWKISFTTLFVSTTLVLAMFAISLLLRFSFNNIKDYFISNLEIEVELVSTLTPIESFQVRNEIEKAKIIKSIALDNSQKQIKIGLNSSQLKDLEALDKYVEQIKGVKGVNSVLYPEAITKYILSASDFIKKTSTLLVFIIGIIGYLFLYIIIRILIYSKRYPIYNMKLVGATKKYIYNTFIIKNLWCSLAAGLFTSVILSLAAFTLTLTHPDTLLVIDIKTFYFVLLLTPILGVIVNVINTRILVNKTYKLNRKQLNSI</sequence>
<feature type="transmembrane region" description="Helical" evidence="6">
    <location>
        <begin position="146"/>
        <end position="167"/>
    </location>
</feature>
<dbReference type="InterPro" id="IPR003838">
    <property type="entry name" value="ABC3_permease_C"/>
</dbReference>
<dbReference type="GO" id="GO:0051301">
    <property type="term" value="P:cell division"/>
    <property type="evidence" value="ECO:0007669"/>
    <property type="project" value="InterPro"/>
</dbReference>
<evidence type="ECO:0000256" key="3">
    <source>
        <dbReference type="ARBA" id="ARBA00022692"/>
    </source>
</evidence>
<evidence type="ECO:0000259" key="7">
    <source>
        <dbReference type="Pfam" id="PF02687"/>
    </source>
</evidence>
<comment type="subcellular location">
    <subcellularLocation>
        <location evidence="1">Cell membrane</location>
        <topology evidence="1">Multi-pass membrane protein</topology>
    </subcellularLocation>
</comment>
<evidence type="ECO:0000256" key="6">
    <source>
        <dbReference type="SAM" id="Phobius"/>
    </source>
</evidence>